<dbReference type="Pfam" id="PF01381">
    <property type="entry name" value="HTH_3"/>
    <property type="match status" value="1"/>
</dbReference>
<organism evidence="2 3">
    <name type="scientific">Lactovum miscens</name>
    <dbReference type="NCBI Taxonomy" id="190387"/>
    <lineage>
        <taxon>Bacteria</taxon>
        <taxon>Bacillati</taxon>
        <taxon>Bacillota</taxon>
        <taxon>Bacilli</taxon>
        <taxon>Lactobacillales</taxon>
        <taxon>Streptococcaceae</taxon>
        <taxon>Lactovum</taxon>
    </lineage>
</organism>
<dbReference type="InterPro" id="IPR001387">
    <property type="entry name" value="Cro/C1-type_HTH"/>
</dbReference>
<gene>
    <name evidence="2" type="ORF">HNQ37_001017</name>
</gene>
<name>A0A841C6N0_9LACT</name>
<sequence length="289" mass="34517">MVKELGEIFKTIRQEKDFSIRKTVGNVLSKSQLSRFERGENDISAKKLFALLENINVPIEDFAERFHEFNIDPSKKLFNTIGYLEQTGDFTELKKLGEEQLNLFYDDFKLINRLNYLAIKGILATHELGKKLTYEEKRIIIDYLYNILEWQQYELHLFNATISQMDYPNVRFLGKEIFHREYFFKDIPENRDLILRGARNFAIISIRNNDFETTYAILNWLDENRKDESEFKVRVIQKLILIELYEHTGKIQAAIKELSDIVLIYEKFGNTHSYEQYKKELEELRKQVQ</sequence>
<comment type="caution">
    <text evidence="2">The sequence shown here is derived from an EMBL/GenBank/DDBJ whole genome shotgun (WGS) entry which is preliminary data.</text>
</comment>
<dbReference type="InterPro" id="IPR011990">
    <property type="entry name" value="TPR-like_helical_dom_sf"/>
</dbReference>
<dbReference type="PROSITE" id="PS50943">
    <property type="entry name" value="HTH_CROC1"/>
    <property type="match status" value="1"/>
</dbReference>
<feature type="domain" description="HTH cro/C1-type" evidence="1">
    <location>
        <begin position="28"/>
        <end position="62"/>
    </location>
</feature>
<protein>
    <submittedName>
        <fullName evidence="2">Rgg/GadR/MutR family transcriptional activator</fullName>
    </submittedName>
</protein>
<evidence type="ECO:0000313" key="2">
    <source>
        <dbReference type="EMBL" id="MBB5888125.1"/>
    </source>
</evidence>
<accession>A0A841C6N0</accession>
<dbReference type="InterPro" id="IPR053163">
    <property type="entry name" value="HTH-type_regulator_Rgg"/>
</dbReference>
<dbReference type="PANTHER" id="PTHR37038:SF12">
    <property type="entry name" value="TRANSCRIPTIONAL REGULATOR"/>
    <property type="match status" value="1"/>
</dbReference>
<dbReference type="Proteomes" id="UP000562464">
    <property type="component" value="Unassembled WGS sequence"/>
</dbReference>
<dbReference type="AlphaFoldDB" id="A0A841C6N0"/>
<dbReference type="Gene3D" id="1.25.40.10">
    <property type="entry name" value="Tetratricopeptide repeat domain"/>
    <property type="match status" value="1"/>
</dbReference>
<reference evidence="2 3" key="1">
    <citation type="submission" date="2020-08" db="EMBL/GenBank/DDBJ databases">
        <title>Genomic Encyclopedia of Type Strains, Phase IV (KMG-IV): sequencing the most valuable type-strain genomes for metagenomic binning, comparative biology and taxonomic classification.</title>
        <authorList>
            <person name="Goeker M."/>
        </authorList>
    </citation>
    <scope>NUCLEOTIDE SEQUENCE [LARGE SCALE GENOMIC DNA]</scope>
    <source>
        <strain evidence="2 3">DSM 14925</strain>
    </source>
</reference>
<keyword evidence="3" id="KW-1185">Reference proteome</keyword>
<dbReference type="NCBIfam" id="TIGR01716">
    <property type="entry name" value="RGG_Cterm"/>
    <property type="match status" value="1"/>
</dbReference>
<dbReference type="InterPro" id="IPR010982">
    <property type="entry name" value="Lambda_DNA-bd_dom_sf"/>
</dbReference>
<dbReference type="RefSeq" id="WP_183539885.1">
    <property type="nucleotide sequence ID" value="NZ_JACHHV010000015.1"/>
</dbReference>
<dbReference type="SMART" id="SM00530">
    <property type="entry name" value="HTH_XRE"/>
    <property type="match status" value="1"/>
</dbReference>
<proteinExistence type="predicted"/>
<evidence type="ECO:0000259" key="1">
    <source>
        <dbReference type="PROSITE" id="PS50943"/>
    </source>
</evidence>
<dbReference type="CDD" id="cd00093">
    <property type="entry name" value="HTH_XRE"/>
    <property type="match status" value="1"/>
</dbReference>
<dbReference type="GO" id="GO:0003677">
    <property type="term" value="F:DNA binding"/>
    <property type="evidence" value="ECO:0007669"/>
    <property type="project" value="InterPro"/>
</dbReference>
<dbReference type="SUPFAM" id="SSF47413">
    <property type="entry name" value="lambda repressor-like DNA-binding domains"/>
    <property type="match status" value="1"/>
</dbReference>
<evidence type="ECO:0000313" key="3">
    <source>
        <dbReference type="Proteomes" id="UP000562464"/>
    </source>
</evidence>
<dbReference type="Pfam" id="PF21259">
    <property type="entry name" value="Rgg_C"/>
    <property type="match status" value="1"/>
</dbReference>
<dbReference type="EMBL" id="JACHHV010000015">
    <property type="protein sequence ID" value="MBB5888125.1"/>
    <property type="molecule type" value="Genomic_DNA"/>
</dbReference>
<dbReference type="InterPro" id="IPR010057">
    <property type="entry name" value="Transcription_activator_Rgg_C"/>
</dbReference>
<dbReference type="PANTHER" id="PTHR37038">
    <property type="entry name" value="TRANSCRIPTIONAL REGULATOR-RELATED"/>
    <property type="match status" value="1"/>
</dbReference>